<feature type="region of interest" description="Disordered" evidence="1">
    <location>
        <begin position="1468"/>
        <end position="1498"/>
    </location>
</feature>
<name>A0A812SHN2_9DINO</name>
<evidence type="ECO:0000256" key="1">
    <source>
        <dbReference type="SAM" id="MobiDB-lite"/>
    </source>
</evidence>
<feature type="compositionally biased region" description="Basic residues" evidence="1">
    <location>
        <begin position="751"/>
        <end position="760"/>
    </location>
</feature>
<dbReference type="GO" id="GO:0015074">
    <property type="term" value="P:DNA integration"/>
    <property type="evidence" value="ECO:0007669"/>
    <property type="project" value="InterPro"/>
</dbReference>
<feature type="region of interest" description="Disordered" evidence="1">
    <location>
        <begin position="177"/>
        <end position="198"/>
    </location>
</feature>
<dbReference type="GO" id="GO:0003676">
    <property type="term" value="F:nucleic acid binding"/>
    <property type="evidence" value="ECO:0007669"/>
    <property type="project" value="InterPro"/>
</dbReference>
<feature type="domain" description="Integrase catalytic" evidence="2">
    <location>
        <begin position="1102"/>
        <end position="1266"/>
    </location>
</feature>
<dbReference type="EMBL" id="CAJNJA010021918">
    <property type="protein sequence ID" value="CAE7483963.1"/>
    <property type="molecule type" value="Genomic_DNA"/>
</dbReference>
<evidence type="ECO:0000313" key="3">
    <source>
        <dbReference type="EMBL" id="CAE7483963.1"/>
    </source>
</evidence>
<dbReference type="PROSITE" id="PS50994">
    <property type="entry name" value="INTEGRASE"/>
    <property type="match status" value="1"/>
</dbReference>
<dbReference type="Gene3D" id="3.30.420.10">
    <property type="entry name" value="Ribonuclease H-like superfamily/Ribonuclease H"/>
    <property type="match status" value="1"/>
</dbReference>
<comment type="caution">
    <text evidence="3">The sequence shown here is derived from an EMBL/GenBank/DDBJ whole genome shotgun (WGS) entry which is preliminary data.</text>
</comment>
<dbReference type="InterPro" id="IPR036397">
    <property type="entry name" value="RNaseH_sf"/>
</dbReference>
<sequence length="1498" mass="167980">MSVPTFDAEGHQQALLLYQHLSGRAWVESEELSVESLSGPDGLQVFRDWIQERYQEVEVSKIAETLTTFFRKLRRQPSQTVREFNSSFDRAHSRLLEIGCKLPEVAKAWAYMSSLGLTSSEELSLLASVGNEYNTVRLQRAAVLHERSLRPPWQPKKPFDPKLGKPTGIRGAYLTGIDEETDGASVAGPEDPGDEGMSEETAFELHEAFVAQETAKQRYTERGHWHKDPECPLNRGAQSSNKPPPAKNVHVTDAVTGDASDGSVVQVAFEVGVEPSGQLLAITDTACSKSVAGQSWLNDYLKAARASGTEVQLIDSQDDFRFGASKLFRSTFTATIMIRVGHRSFLVRASVVHGEVPLLLSRSVLSGLGMIYDVEDSKADFKHLNIHGHNLSSTDSGHPAIVVKPEGIPGFRFPTPDQWGSAELYIVPEPTAAYTVHMSSAASESTNLETAASEVPPVPEPEQSRPQGIERLQLPEDYRIFHPKKIHAFVENFLSAEPMNTDIFIRWWCQTRLSKDFWIENKSQLIRVHIVPRRGLFSPSDWVTTQGEVKDRLLGLPRCLARQLTLMDHQTPKKISPWKMNKAQLMDKAQELDCLVHSTWTVGEIRQAVVEKIKELEGVDNIPKGLASMTLLQLQDTCREMDSAGSPANTIVPFGRHRGRLYKEVPDSYLRWCMEESRVNRDNASPDLIRLANYATMKFQSTPTYDPEINSKVPYNPSETDSRFTEWSVASSVPSRSKGYGSAQKDLPHLPKQKAQQKRRGQGETETERMSQDVPDGIKEEIDESDREYEAGTKTVVVPQVVDDLPKVDVDSLAKRLLREQDFSHQSCEEIVKTVCQECQAGRKRKIHESTCSVAFGAYSHGNHYGVIKKEYQYPNVVRYINTYMKTHGAKGRWSSIQLGWDCPVGPHKDVHNKITTTNWTISLGSFTGGRLWLESSTDAEAQPGAPQHAESRLADGNMTSGLFVDTRQHMFSFDPKRRHGVEEWHGHRASITAYTTRGVGELSRLERDVLKSYGFPVGREQDELTGAGGGAQTNGIKFEGRVPRHVQAALGRLHQNLGHPSVQDMTRHLRFAGAEPEILKACKSLRCEVCERNRHTSAPRPASLPSLLDMNQLVSIDVFNIFDTDRVRHEVLSVIGHATTFQLCCRLEGHGGEDFARQFTQLWGNTFGSPGTISADLETGLQSGMMRYAEFHGCRVRSPAGQAHWQQGVVERHGLWFQEILKRVIDEKSVTAEDIDLAIQAVNSAKNELRRKHGFSPSQAVFGRDPRAREELCSGNDEERFIELMTHDRQRQREVGIRTSARTAFFRTQLDSKLRRSLLQRARVKRGGYKIGELVCFCRIEKVATKRGQWRGPGTIIGSEGGNWWVSFSGRCHLVAEEHLRPSTAEEVGDLLNMRIARDDLERLLNLDPDDPSTYQENWDQDNGEADDEGDVGDPEQDPQHEADMDFQFDLDGEQGPIDVEFLDAELDTSGAADHRRELLNPSAPPPVPKRVRRKGP</sequence>
<dbReference type="InterPro" id="IPR001584">
    <property type="entry name" value="Integrase_cat-core"/>
</dbReference>
<feature type="region of interest" description="Disordered" evidence="1">
    <location>
        <begin position="221"/>
        <end position="251"/>
    </location>
</feature>
<dbReference type="Proteomes" id="UP000601435">
    <property type="component" value="Unassembled WGS sequence"/>
</dbReference>
<feature type="non-terminal residue" evidence="3">
    <location>
        <position position="1498"/>
    </location>
</feature>
<reference evidence="3" key="1">
    <citation type="submission" date="2021-02" db="EMBL/GenBank/DDBJ databases">
        <authorList>
            <person name="Dougan E. K."/>
            <person name="Rhodes N."/>
            <person name="Thang M."/>
            <person name="Chan C."/>
        </authorList>
    </citation>
    <scope>NUCLEOTIDE SEQUENCE</scope>
</reference>
<feature type="region of interest" description="Disordered" evidence="1">
    <location>
        <begin position="445"/>
        <end position="466"/>
    </location>
</feature>
<proteinExistence type="predicted"/>
<evidence type="ECO:0000259" key="2">
    <source>
        <dbReference type="PROSITE" id="PS50994"/>
    </source>
</evidence>
<keyword evidence="4" id="KW-1185">Reference proteome</keyword>
<dbReference type="OrthoDB" id="420120at2759"/>
<feature type="region of interest" description="Disordered" evidence="1">
    <location>
        <begin position="1406"/>
        <end position="1446"/>
    </location>
</feature>
<gene>
    <name evidence="3" type="ORF">SNEC2469_LOCUS13725</name>
</gene>
<feature type="compositionally biased region" description="Acidic residues" evidence="1">
    <location>
        <begin position="1420"/>
        <end position="1438"/>
    </location>
</feature>
<feature type="compositionally biased region" description="Basic and acidic residues" evidence="1">
    <location>
        <begin position="221"/>
        <end position="230"/>
    </location>
</feature>
<feature type="region of interest" description="Disordered" evidence="1">
    <location>
        <begin position="702"/>
        <end position="777"/>
    </location>
</feature>
<protein>
    <recommendedName>
        <fullName evidence="2">Integrase catalytic domain-containing protein</fullName>
    </recommendedName>
</protein>
<feature type="compositionally biased region" description="Basic and acidic residues" evidence="1">
    <location>
        <begin position="761"/>
        <end position="777"/>
    </location>
</feature>
<organism evidence="3 4">
    <name type="scientific">Symbiodinium necroappetens</name>
    <dbReference type="NCBI Taxonomy" id="1628268"/>
    <lineage>
        <taxon>Eukaryota</taxon>
        <taxon>Sar</taxon>
        <taxon>Alveolata</taxon>
        <taxon>Dinophyceae</taxon>
        <taxon>Suessiales</taxon>
        <taxon>Symbiodiniaceae</taxon>
        <taxon>Symbiodinium</taxon>
    </lineage>
</organism>
<evidence type="ECO:0000313" key="4">
    <source>
        <dbReference type="Proteomes" id="UP000601435"/>
    </source>
</evidence>
<accession>A0A812SHN2</accession>